<proteinExistence type="predicted"/>
<dbReference type="InterPro" id="IPR038440">
    <property type="entry name" value="FimV_C_sf"/>
</dbReference>
<reference evidence="3" key="1">
    <citation type="submission" date="2022-04" db="EMBL/GenBank/DDBJ databases">
        <title>Whole genome sequence of Sphaerotilus sp. FB-5.</title>
        <authorList>
            <person name="Takeda M."/>
            <person name="Narihara S."/>
            <person name="Akimoto M."/>
            <person name="Akimoto R."/>
            <person name="Nishiyashiki S."/>
            <person name="Murakami T."/>
        </authorList>
    </citation>
    <scope>NUCLEOTIDE SEQUENCE</scope>
    <source>
        <strain evidence="3">FB-5</strain>
    </source>
</reference>
<evidence type="ECO:0000313" key="3">
    <source>
        <dbReference type="EMBL" id="BDI07786.1"/>
    </source>
</evidence>
<keyword evidence="4" id="KW-1185">Reference proteome</keyword>
<evidence type="ECO:0000256" key="1">
    <source>
        <dbReference type="SAM" id="Phobius"/>
    </source>
</evidence>
<dbReference type="RefSeq" id="WP_251970949.1">
    <property type="nucleotide sequence ID" value="NZ_AP025730.1"/>
</dbReference>
<keyword evidence="1" id="KW-1133">Transmembrane helix</keyword>
<evidence type="ECO:0008006" key="5">
    <source>
        <dbReference type="Google" id="ProtNLM"/>
    </source>
</evidence>
<dbReference type="InterPro" id="IPR020012">
    <property type="entry name" value="LysM_FimV"/>
</dbReference>
<name>A0ABM7YT07_9BURK</name>
<dbReference type="EMBL" id="AP025730">
    <property type="protein sequence ID" value="BDI07786.1"/>
    <property type="molecule type" value="Genomic_DNA"/>
</dbReference>
<feature type="chain" id="PRO_5047276924" description="FimV-like protein" evidence="2">
    <location>
        <begin position="27"/>
        <end position="376"/>
    </location>
</feature>
<keyword evidence="1" id="KW-0812">Transmembrane</keyword>
<feature type="transmembrane region" description="Helical" evidence="1">
    <location>
        <begin position="236"/>
        <end position="253"/>
    </location>
</feature>
<protein>
    <recommendedName>
        <fullName evidence="5">FimV-like protein</fullName>
    </recommendedName>
</protein>
<feature type="signal peptide" evidence="2">
    <location>
        <begin position="1"/>
        <end position="26"/>
    </location>
</feature>
<dbReference type="Gene3D" id="1.20.58.2200">
    <property type="match status" value="1"/>
</dbReference>
<dbReference type="Proteomes" id="UP001057498">
    <property type="component" value="Chromosome"/>
</dbReference>
<sequence>MSTTRLFSTSALAASALLALTPAAWAQASAASTAASAAALPVTVDHDNLWNLAARVAPVRGATRQQVMVALLRLNPQAFVQGNMHRLRRGMPLTVPSAQEIAAEDPARAEQLVQAHLLALDKGAPVPVLPRLAVASASGMAAVTPPARAAAAAASVPASSPAGAAAVPAPATPASVMAPPPAPLTPASAPSPVPALPAPSAATAATAASQVAEPLVQPAPVVPQAESGSPSPVVRWLPYALAVVLAGGAVLMWQRRRSRERFNDSVMSSFFDENGVRRPSRPKVIDVSQAGVETARTVETLQSAAELVRDSASSVMPLQPADDPYRETALKLEIARTCLEVGRTEAARLMLQIVRREGSAAQQLLAGDLLDRLAPA</sequence>
<gene>
    <name evidence="3" type="ORF">CATMQ487_47560</name>
</gene>
<organism evidence="3 4">
    <name type="scientific">Sphaerotilus microaerophilus</name>
    <dbReference type="NCBI Taxonomy" id="2914710"/>
    <lineage>
        <taxon>Bacteria</taxon>
        <taxon>Pseudomonadati</taxon>
        <taxon>Pseudomonadota</taxon>
        <taxon>Betaproteobacteria</taxon>
        <taxon>Burkholderiales</taxon>
        <taxon>Sphaerotilaceae</taxon>
        <taxon>Sphaerotilus</taxon>
    </lineage>
</organism>
<dbReference type="NCBIfam" id="TIGR03505">
    <property type="entry name" value="FimV_core"/>
    <property type="match status" value="1"/>
</dbReference>
<evidence type="ECO:0000256" key="2">
    <source>
        <dbReference type="SAM" id="SignalP"/>
    </source>
</evidence>
<accession>A0ABM7YT07</accession>
<keyword evidence="2" id="KW-0732">Signal</keyword>
<keyword evidence="1" id="KW-0472">Membrane</keyword>
<evidence type="ECO:0000313" key="4">
    <source>
        <dbReference type="Proteomes" id="UP001057498"/>
    </source>
</evidence>